<feature type="transmembrane region" description="Helical" evidence="1">
    <location>
        <begin position="167"/>
        <end position="185"/>
    </location>
</feature>
<evidence type="ECO:0000256" key="1">
    <source>
        <dbReference type="SAM" id="Phobius"/>
    </source>
</evidence>
<feature type="transmembrane region" description="Helical" evidence="1">
    <location>
        <begin position="118"/>
        <end position="136"/>
    </location>
</feature>
<comment type="caution">
    <text evidence="2">The sequence shown here is derived from an EMBL/GenBank/DDBJ whole genome shotgun (WGS) entry which is preliminary data.</text>
</comment>
<dbReference type="InterPro" id="IPR024529">
    <property type="entry name" value="ECF_trnsprt_substrate-spec"/>
</dbReference>
<dbReference type="Gene3D" id="1.10.1760.20">
    <property type="match status" value="1"/>
</dbReference>
<reference evidence="2 3" key="1">
    <citation type="journal article" date="2019" name="Nat. Microbiol.">
        <title>Mediterranean grassland soil C-N compound turnover is dependent on rainfall and depth, and is mediated by genomically divergent microorganisms.</title>
        <authorList>
            <person name="Diamond S."/>
            <person name="Andeer P.F."/>
            <person name="Li Z."/>
            <person name="Crits-Christoph A."/>
            <person name="Burstein D."/>
            <person name="Anantharaman K."/>
            <person name="Lane K.R."/>
            <person name="Thomas B.C."/>
            <person name="Pan C."/>
            <person name="Northen T.R."/>
            <person name="Banfield J.F."/>
        </authorList>
    </citation>
    <scope>NUCLEOTIDE SEQUENCE [LARGE SCALE GENOMIC DNA]</scope>
    <source>
        <strain evidence="2">WS_10</strain>
    </source>
</reference>
<keyword evidence="1" id="KW-0472">Membrane</keyword>
<feature type="transmembrane region" description="Helical" evidence="1">
    <location>
        <begin position="86"/>
        <end position="106"/>
    </location>
</feature>
<proteinExistence type="predicted"/>
<accession>A0A538U653</accession>
<dbReference type="AlphaFoldDB" id="A0A538U653"/>
<dbReference type="GO" id="GO:0022857">
    <property type="term" value="F:transmembrane transporter activity"/>
    <property type="evidence" value="ECO:0007669"/>
    <property type="project" value="InterPro"/>
</dbReference>
<dbReference type="Proteomes" id="UP000319836">
    <property type="component" value="Unassembled WGS sequence"/>
</dbReference>
<dbReference type="Pfam" id="PF12822">
    <property type="entry name" value="ECF_trnsprt"/>
    <property type="match status" value="1"/>
</dbReference>
<keyword evidence="1" id="KW-1133">Transmembrane helix</keyword>
<evidence type="ECO:0000313" key="2">
    <source>
        <dbReference type="EMBL" id="TMQ71368.1"/>
    </source>
</evidence>
<dbReference type="EMBL" id="VBPA01000129">
    <property type="protein sequence ID" value="TMQ71368.1"/>
    <property type="molecule type" value="Genomic_DNA"/>
</dbReference>
<protein>
    <submittedName>
        <fullName evidence="2">ECF transporter S component</fullName>
    </submittedName>
</protein>
<keyword evidence="1" id="KW-0812">Transmembrane</keyword>
<sequence length="190" mass="19791">MDPPPLRRSPSITSPTYSSRRLAYAALLVALGLTGAYAESIPNLESLSLVAFCAGVLLGARDGALVGALSMLLFTLLNPYGPAPPLVMAAQVLGMALAGISGALFARIGGPGWSPWQRAWVLAMVAVIVTAVYDLATNVATGLVFGQMRVVLLAGIPFSLWHIGFNVALFAILGTPLAAVLARYAERLEA</sequence>
<name>A0A538U653_UNCEI</name>
<feature type="transmembrane region" description="Helical" evidence="1">
    <location>
        <begin position="48"/>
        <end position="74"/>
    </location>
</feature>
<organism evidence="2 3">
    <name type="scientific">Eiseniibacteriota bacterium</name>
    <dbReference type="NCBI Taxonomy" id="2212470"/>
    <lineage>
        <taxon>Bacteria</taxon>
        <taxon>Candidatus Eiseniibacteriota</taxon>
    </lineage>
</organism>
<gene>
    <name evidence="2" type="ORF">E6K80_05820</name>
</gene>
<evidence type="ECO:0000313" key="3">
    <source>
        <dbReference type="Proteomes" id="UP000319836"/>
    </source>
</evidence>